<dbReference type="EMBL" id="JBCEVZ010000032">
    <property type="protein sequence ID" value="MEL5995211.1"/>
    <property type="molecule type" value="Genomic_DNA"/>
</dbReference>
<evidence type="ECO:0000313" key="4">
    <source>
        <dbReference type="Proteomes" id="UP001479606"/>
    </source>
</evidence>
<organism evidence="3 4">
    <name type="scientific">Hymenobacter segetis</name>
    <dbReference type="NCBI Taxonomy" id="2025509"/>
    <lineage>
        <taxon>Bacteria</taxon>
        <taxon>Pseudomonadati</taxon>
        <taxon>Bacteroidota</taxon>
        <taxon>Cytophagia</taxon>
        <taxon>Cytophagales</taxon>
        <taxon>Hymenobacteraceae</taxon>
        <taxon>Hymenobacter</taxon>
    </lineage>
</organism>
<sequence>MKKPLMLRLLLALAFTFWLSACSDDDKAVTPTPTTFVVVHGAWQAPFAWQFVKKQLEDQGQKVVLVELPGHGADQTDPNTLTLNKYRDKVVAAINPLPGNVVLVGHSLAGMVISVVAEQIPNRIDKMVYIGAFLPANGQSLLDLANTDSTSQLSANIIPPIAPPTLGIPTPNLAGLFLQDGSAAVQQLLVTNYRPEPTLPFLDPAVLTAANFGKVNKYYIHTLQDHVVGYNLQRRMVRAAGVSHTYQLNSSHCPFLAIPDQVTSTLMTIAK</sequence>
<dbReference type="InterPro" id="IPR000073">
    <property type="entry name" value="AB_hydrolase_1"/>
</dbReference>
<dbReference type="Pfam" id="PF12697">
    <property type="entry name" value="Abhydrolase_6"/>
    <property type="match status" value="1"/>
</dbReference>
<feature type="domain" description="AB hydrolase-1" evidence="2">
    <location>
        <begin position="36"/>
        <end position="262"/>
    </location>
</feature>
<keyword evidence="4" id="KW-1185">Reference proteome</keyword>
<feature type="signal peptide" evidence="1">
    <location>
        <begin position="1"/>
        <end position="23"/>
    </location>
</feature>
<reference evidence="3 4" key="1">
    <citation type="journal article" date="2018" name="Arch. Microbiol.">
        <title>Hymenobacter segetis sp. nov., isolated from soil.</title>
        <authorList>
            <person name="Ten L.N."/>
            <person name="Lim S.J."/>
            <person name="Kim B.O."/>
            <person name="Kang I.K."/>
            <person name="Jung H.Y."/>
        </authorList>
    </citation>
    <scope>NUCLEOTIDE SEQUENCE [LARGE SCALE GENOMIC DNA]</scope>
    <source>
        <strain evidence="3 4">S7-3-11</strain>
    </source>
</reference>
<keyword evidence="1" id="KW-0732">Signal</keyword>
<dbReference type="PANTHER" id="PTHR10992:SF1086">
    <property type="entry name" value="AB HYDROLASE-1 DOMAIN-CONTAINING PROTEIN"/>
    <property type="match status" value="1"/>
</dbReference>
<proteinExistence type="predicted"/>
<evidence type="ECO:0000259" key="2">
    <source>
        <dbReference type="Pfam" id="PF12697"/>
    </source>
</evidence>
<comment type="caution">
    <text evidence="3">The sequence shown here is derived from an EMBL/GenBank/DDBJ whole genome shotgun (WGS) entry which is preliminary data.</text>
</comment>
<accession>A0ABU9LYT0</accession>
<dbReference type="InterPro" id="IPR029058">
    <property type="entry name" value="AB_hydrolase_fold"/>
</dbReference>
<gene>
    <name evidence="3" type="ORF">AAFH49_13410</name>
</gene>
<dbReference type="GO" id="GO:0016787">
    <property type="term" value="F:hydrolase activity"/>
    <property type="evidence" value="ECO:0007669"/>
    <property type="project" value="UniProtKB-KW"/>
</dbReference>
<dbReference type="Gene3D" id="3.40.50.1820">
    <property type="entry name" value="alpha/beta hydrolase"/>
    <property type="match status" value="1"/>
</dbReference>
<dbReference type="SUPFAM" id="SSF53474">
    <property type="entry name" value="alpha/beta-Hydrolases"/>
    <property type="match status" value="1"/>
</dbReference>
<dbReference type="PROSITE" id="PS51257">
    <property type="entry name" value="PROKAR_LIPOPROTEIN"/>
    <property type="match status" value="1"/>
</dbReference>
<dbReference type="Proteomes" id="UP001479606">
    <property type="component" value="Unassembled WGS sequence"/>
</dbReference>
<dbReference type="PANTHER" id="PTHR10992">
    <property type="entry name" value="METHYLESTERASE FAMILY MEMBER"/>
    <property type="match status" value="1"/>
</dbReference>
<evidence type="ECO:0000313" key="3">
    <source>
        <dbReference type="EMBL" id="MEL5995211.1"/>
    </source>
</evidence>
<evidence type="ECO:0000256" key="1">
    <source>
        <dbReference type="SAM" id="SignalP"/>
    </source>
</evidence>
<feature type="chain" id="PRO_5046985558" evidence="1">
    <location>
        <begin position="24"/>
        <end position="271"/>
    </location>
</feature>
<name>A0ABU9LYT0_9BACT</name>
<keyword evidence="3" id="KW-0378">Hydrolase</keyword>
<dbReference type="RefSeq" id="WP_342298870.1">
    <property type="nucleotide sequence ID" value="NZ_JBCEVZ010000032.1"/>
</dbReference>
<dbReference type="InterPro" id="IPR045889">
    <property type="entry name" value="MES/HNL"/>
</dbReference>
<protein>
    <submittedName>
        <fullName evidence="3">Alpha/beta fold hydrolase</fullName>
    </submittedName>
</protein>